<dbReference type="EMBL" id="CP010802">
    <property type="protein sequence ID" value="ALC17976.1"/>
    <property type="molecule type" value="Genomic_DNA"/>
</dbReference>
<dbReference type="KEGG" id="des:DSOUD_3256"/>
<evidence type="ECO:0000313" key="1">
    <source>
        <dbReference type="EMBL" id="ALC17976.1"/>
    </source>
</evidence>
<dbReference type="InterPro" id="IPR008312">
    <property type="entry name" value="T6SS_TssB1"/>
</dbReference>
<evidence type="ECO:0000313" key="2">
    <source>
        <dbReference type="Proteomes" id="UP000057158"/>
    </source>
</evidence>
<dbReference type="NCBIfam" id="TIGR03358">
    <property type="entry name" value="VI_chp_5"/>
    <property type="match status" value="1"/>
</dbReference>
<name>A0A0M4D591_9BACT</name>
<dbReference type="STRING" id="1603606.DSOUD_3256"/>
<protein>
    <submittedName>
        <fullName evidence="1">Type VI secretion system needle sheath protein TssB</fullName>
    </submittedName>
</protein>
<reference evidence="1 2" key="1">
    <citation type="submission" date="2015-07" db="EMBL/GenBank/DDBJ databases">
        <title>Isolation and Genomic Characterization of a Novel Halophilic Metal-Reducing Deltaproteobacterium from the Deep Subsurface.</title>
        <authorList>
            <person name="Badalamenti J.P."/>
            <person name="Summers Z.M."/>
            <person name="Gralnick J.A."/>
            <person name="Bond D.R."/>
        </authorList>
    </citation>
    <scope>NUCLEOTIDE SEQUENCE [LARGE SCALE GENOMIC DNA]</scope>
    <source>
        <strain evidence="1 2">WTL</strain>
    </source>
</reference>
<proteinExistence type="predicted"/>
<dbReference type="PANTHER" id="PTHR35850:SF2">
    <property type="entry name" value="TYPE VI SECRETION SYSTEM CONTRACTILE SHEATH SMALL SUBUNIT"/>
    <property type="match status" value="1"/>
</dbReference>
<dbReference type="Proteomes" id="UP000057158">
    <property type="component" value="Chromosome"/>
</dbReference>
<accession>A0A0M4D591</accession>
<organism evidence="1 2">
    <name type="scientific">Desulfuromonas soudanensis</name>
    <dbReference type="NCBI Taxonomy" id="1603606"/>
    <lineage>
        <taxon>Bacteria</taxon>
        <taxon>Pseudomonadati</taxon>
        <taxon>Thermodesulfobacteriota</taxon>
        <taxon>Desulfuromonadia</taxon>
        <taxon>Desulfuromonadales</taxon>
        <taxon>Desulfuromonadaceae</taxon>
        <taxon>Desulfuromonas</taxon>
    </lineage>
</organism>
<dbReference type="AlphaFoldDB" id="A0A0M4D591"/>
<sequence>MTDSFQKEIPKARINLSLDVETGGAKRKTELPLKLLVMGDFSSGKGSGRLAERERISLNRNNLEAVLKDLAPTAEFSVPSIARGEGEIGIHLRFDSLNSFHPEQVANQVPELHSLMAMRNLLKDLKSNVLDNGKFRRELENIVKNRPELEGLQKELEKIVSEASAANGE</sequence>
<gene>
    <name evidence="1" type="primary">tssB</name>
    <name evidence="1" type="ORF">DSOUD_3256</name>
</gene>
<dbReference type="OrthoDB" id="9789942at2"/>
<dbReference type="Pfam" id="PF05591">
    <property type="entry name" value="T6SS_VipA"/>
    <property type="match status" value="1"/>
</dbReference>
<keyword evidence="2" id="KW-1185">Reference proteome</keyword>
<dbReference type="RefSeq" id="WP_053551943.1">
    <property type="nucleotide sequence ID" value="NZ_CP010802.1"/>
</dbReference>
<dbReference type="PATRIC" id="fig|1603606.3.peg.3502"/>
<dbReference type="PANTHER" id="PTHR35850">
    <property type="entry name" value="CYTOPLASMIC PROTEIN-RELATED"/>
    <property type="match status" value="1"/>
</dbReference>